<proteinExistence type="predicted"/>
<dbReference type="SUPFAM" id="SSF48452">
    <property type="entry name" value="TPR-like"/>
    <property type="match status" value="1"/>
</dbReference>
<reference evidence="3 4" key="1">
    <citation type="submission" date="2019-02" db="EMBL/GenBank/DDBJ databases">
        <title>Deep-cultivation of Planctomycetes and their phenomic and genomic characterization uncovers novel biology.</title>
        <authorList>
            <person name="Wiegand S."/>
            <person name="Jogler M."/>
            <person name="Boedeker C."/>
            <person name="Pinto D."/>
            <person name="Vollmers J."/>
            <person name="Rivas-Marin E."/>
            <person name="Kohn T."/>
            <person name="Peeters S.H."/>
            <person name="Heuer A."/>
            <person name="Rast P."/>
            <person name="Oberbeckmann S."/>
            <person name="Bunk B."/>
            <person name="Jeske O."/>
            <person name="Meyerdierks A."/>
            <person name="Storesund J.E."/>
            <person name="Kallscheuer N."/>
            <person name="Luecker S."/>
            <person name="Lage O.M."/>
            <person name="Pohl T."/>
            <person name="Merkel B.J."/>
            <person name="Hornburger P."/>
            <person name="Mueller R.-W."/>
            <person name="Bruemmer F."/>
            <person name="Labrenz M."/>
            <person name="Spormann A.M."/>
            <person name="Op den Camp H."/>
            <person name="Overmann J."/>
            <person name="Amann R."/>
            <person name="Jetten M.S.M."/>
            <person name="Mascher T."/>
            <person name="Medema M.H."/>
            <person name="Devos D.P."/>
            <person name="Kaster A.-K."/>
            <person name="Ovreas L."/>
            <person name="Rohde M."/>
            <person name="Galperin M.Y."/>
            <person name="Jogler C."/>
        </authorList>
    </citation>
    <scope>NUCLEOTIDE SEQUENCE [LARGE SCALE GENOMIC DNA]</scope>
    <source>
        <strain evidence="3 4">Pla133</strain>
    </source>
</reference>
<keyword evidence="4" id="KW-1185">Reference proteome</keyword>
<feature type="region of interest" description="Disordered" evidence="1">
    <location>
        <begin position="35"/>
        <end position="55"/>
    </location>
</feature>
<evidence type="ECO:0000256" key="2">
    <source>
        <dbReference type="SAM" id="SignalP"/>
    </source>
</evidence>
<dbReference type="KEGG" id="pbap:Pla133_51420"/>
<dbReference type="Proteomes" id="UP000316921">
    <property type="component" value="Chromosome"/>
</dbReference>
<dbReference type="Pfam" id="PF14559">
    <property type="entry name" value="TPR_19"/>
    <property type="match status" value="1"/>
</dbReference>
<organism evidence="3 4">
    <name type="scientific">Engelhardtia mirabilis</name>
    <dbReference type="NCBI Taxonomy" id="2528011"/>
    <lineage>
        <taxon>Bacteria</taxon>
        <taxon>Pseudomonadati</taxon>
        <taxon>Planctomycetota</taxon>
        <taxon>Planctomycetia</taxon>
        <taxon>Planctomycetia incertae sedis</taxon>
        <taxon>Engelhardtia</taxon>
    </lineage>
</organism>
<name>A0A518BSS8_9BACT</name>
<dbReference type="RefSeq" id="WP_145070465.1">
    <property type="nucleotide sequence ID" value="NZ_CP036287.1"/>
</dbReference>
<evidence type="ECO:0000256" key="1">
    <source>
        <dbReference type="SAM" id="MobiDB-lite"/>
    </source>
</evidence>
<protein>
    <recommendedName>
        <fullName evidence="5">Tetratricopeptide repeat protein</fullName>
    </recommendedName>
</protein>
<sequence length="526" mass="57724" precursor="true">MKLALAALALAGLTLPAAFHGLSLAAPAVVRADAEAEAEDEAESAPDEAPLEHAGSDGEPLYVWLEQVGAETQVTVRGRNVSLETVLKEIARRDQRIVEGLSATRRGVLVSIELEERPIEEVLEYVLGGAGLVAELSPGLLIVREDDSSQLTVERLRERAMALYLRATTRYPGHASTERGRLSQGEIEEDRGNPTAALEQYQTLLETFSGSPYRPEAYLRSGLVLEELERWAEAAQQFRQASGDTEFTPEYIPARIGLARCQMEMGNPDMALLMIESLDDAVPPRSRQDQAERGLVRARCQLQREMFVECLGIVDQLERAGLSDADSAEAMRLRAQAFEGLHYYPEAGRAWLVHARMTDGAIRDVSFERAAAIAMDDGDHIGVLFVAAECEKAGSGALLGPMARSARRALGLPIDLGVDDATDSERIKICEEWLEEGELTFAKPVLADLHARRATVHPSLRQRAALAWGRCLYLEAGVEAALSVLRDARPNIEEPAERLALDLMAAEMLEAERQFARAVEAYEGRY</sequence>
<evidence type="ECO:0008006" key="5">
    <source>
        <dbReference type="Google" id="ProtNLM"/>
    </source>
</evidence>
<feature type="chain" id="PRO_5022105928" description="Tetratricopeptide repeat protein" evidence="2">
    <location>
        <begin position="26"/>
        <end position="526"/>
    </location>
</feature>
<feature type="compositionally biased region" description="Acidic residues" evidence="1">
    <location>
        <begin position="35"/>
        <end position="46"/>
    </location>
</feature>
<accession>A0A518BSS8</accession>
<feature type="signal peptide" evidence="2">
    <location>
        <begin position="1"/>
        <end position="25"/>
    </location>
</feature>
<keyword evidence="2" id="KW-0732">Signal</keyword>
<dbReference type="Gene3D" id="1.25.40.10">
    <property type="entry name" value="Tetratricopeptide repeat domain"/>
    <property type="match status" value="1"/>
</dbReference>
<evidence type="ECO:0000313" key="3">
    <source>
        <dbReference type="EMBL" id="QDU70019.1"/>
    </source>
</evidence>
<dbReference type="EMBL" id="CP036287">
    <property type="protein sequence ID" value="QDU70019.1"/>
    <property type="molecule type" value="Genomic_DNA"/>
</dbReference>
<dbReference type="InterPro" id="IPR011990">
    <property type="entry name" value="TPR-like_helical_dom_sf"/>
</dbReference>
<dbReference type="AlphaFoldDB" id="A0A518BSS8"/>
<gene>
    <name evidence="3" type="ORF">Pla133_51420</name>
</gene>
<evidence type="ECO:0000313" key="4">
    <source>
        <dbReference type="Proteomes" id="UP000316921"/>
    </source>
</evidence>